<evidence type="ECO:0000313" key="12">
    <source>
        <dbReference type="EMBL" id="MBY06958.1"/>
    </source>
</evidence>
<evidence type="ECO:0000256" key="2">
    <source>
        <dbReference type="ARBA" id="ARBA00001974"/>
    </source>
</evidence>
<evidence type="ECO:0000256" key="5">
    <source>
        <dbReference type="ARBA" id="ARBA00022490"/>
    </source>
</evidence>
<proteinExistence type="inferred from homology"/>
<comment type="cofactor">
    <cofactor evidence="2">
        <name>FAD</name>
        <dbReference type="ChEBI" id="CHEBI:57692"/>
    </cofactor>
</comment>
<protein>
    <recommendedName>
        <fullName evidence="11">Cyanocobalamin reductase (cyanide-eliminating)</fullName>
    </recommendedName>
</protein>
<dbReference type="GO" id="GO:0071949">
    <property type="term" value="F:FAD binding"/>
    <property type="evidence" value="ECO:0007669"/>
    <property type="project" value="TreeGrafter"/>
</dbReference>
<comment type="similarity">
    <text evidence="4">Belongs to the MMACHC family.</text>
</comment>
<name>A0A2R5LBV4_9ACAR</name>
<dbReference type="KEGG" id="oti:135390968"/>
<evidence type="ECO:0000256" key="7">
    <source>
        <dbReference type="ARBA" id="ARBA00022643"/>
    </source>
</evidence>
<comment type="cofactor">
    <cofactor evidence="1">
        <name>FMN</name>
        <dbReference type="ChEBI" id="CHEBI:58210"/>
    </cofactor>
</comment>
<organism evidence="12">
    <name type="scientific">Ornithodoros turicata</name>
    <dbReference type="NCBI Taxonomy" id="34597"/>
    <lineage>
        <taxon>Eukaryota</taxon>
        <taxon>Metazoa</taxon>
        <taxon>Ecdysozoa</taxon>
        <taxon>Arthropoda</taxon>
        <taxon>Chelicerata</taxon>
        <taxon>Arachnida</taxon>
        <taxon>Acari</taxon>
        <taxon>Parasitiformes</taxon>
        <taxon>Ixodida</taxon>
        <taxon>Ixodoidea</taxon>
        <taxon>Argasidae</taxon>
        <taxon>Ornithodorinae</taxon>
        <taxon>Ornithodoros</taxon>
    </lineage>
</organism>
<evidence type="ECO:0000256" key="1">
    <source>
        <dbReference type="ARBA" id="ARBA00001917"/>
    </source>
</evidence>
<evidence type="ECO:0000256" key="9">
    <source>
        <dbReference type="ARBA" id="ARBA00022857"/>
    </source>
</evidence>
<evidence type="ECO:0000256" key="10">
    <source>
        <dbReference type="ARBA" id="ARBA00023002"/>
    </source>
</evidence>
<accession>A0A2R5LBV4</accession>
<dbReference type="CDD" id="cd12959">
    <property type="entry name" value="MMACHC-like"/>
    <property type="match status" value="1"/>
</dbReference>
<comment type="subcellular location">
    <subcellularLocation>
        <location evidence="3">Cytoplasm</location>
    </subcellularLocation>
</comment>
<evidence type="ECO:0000256" key="11">
    <source>
        <dbReference type="ARBA" id="ARBA00031313"/>
    </source>
</evidence>
<dbReference type="GO" id="GO:0009235">
    <property type="term" value="P:cobalamin metabolic process"/>
    <property type="evidence" value="ECO:0007669"/>
    <property type="project" value="TreeGrafter"/>
</dbReference>
<keyword evidence="9" id="KW-0521">NADP</keyword>
<dbReference type="Pfam" id="PF16690">
    <property type="entry name" value="MMACHC"/>
    <property type="match status" value="1"/>
</dbReference>
<dbReference type="GeneID" id="135390968"/>
<dbReference type="PANTHER" id="PTHR31457:SF2">
    <property type="entry name" value="CYANOCOBALAMIN REDUCTASE _ ALKYLCOBALAMIN DEALKYLASE"/>
    <property type="match status" value="1"/>
</dbReference>
<dbReference type="PANTHER" id="PTHR31457">
    <property type="entry name" value="METHYLMALONIC ACIDURIA AND HOMOCYSTINURIA TYPE C PROTEIN"/>
    <property type="match status" value="1"/>
</dbReference>
<dbReference type="GO" id="GO:0005737">
    <property type="term" value="C:cytoplasm"/>
    <property type="evidence" value="ECO:0007669"/>
    <property type="project" value="UniProtKB-SubCell"/>
</dbReference>
<keyword evidence="5" id="KW-0963">Cytoplasm</keyword>
<reference evidence="12" key="1">
    <citation type="submission" date="2018-03" db="EMBL/GenBank/DDBJ databases">
        <title>The relapsing fever spirochete Borrelia turicatae persists in the highly oxidative environment of its soft-bodied tick vector.</title>
        <authorList>
            <person name="Bourret T.J."/>
            <person name="Boyle W.K."/>
            <person name="Valenzuela J.G."/>
            <person name="Oliveira F."/>
            <person name="Lopez J.E."/>
        </authorList>
    </citation>
    <scope>NUCLEOTIDE SEQUENCE</scope>
    <source>
        <strain evidence="12">Kansas strain/isolate</strain>
        <tissue evidence="12">Salivary glands</tissue>
    </source>
</reference>
<keyword evidence="6" id="KW-0285">Flavoprotein</keyword>
<keyword evidence="10" id="KW-0560">Oxidoreductase</keyword>
<dbReference type="EMBL" id="GGLE01002832">
    <property type="protein sequence ID" value="MBY06958.1"/>
    <property type="molecule type" value="Transcribed_RNA"/>
</dbReference>
<keyword evidence="8" id="KW-0274">FAD</keyword>
<evidence type="ECO:0000256" key="6">
    <source>
        <dbReference type="ARBA" id="ARBA00022630"/>
    </source>
</evidence>
<dbReference type="RefSeq" id="XP_064477057.1">
    <property type="nucleotide sequence ID" value="XM_064620987.1"/>
</dbReference>
<sequence>MELNAITGTLDEILSPYAIEVHPFKVSWYNECVPGQFKFVHHPDTLCYVAVSTPSTFEKAFLPLVLSSEGLALKDPFDECMTLCFSRVKEVFPEGYVQVIQDFELHPNRRPKALMQTASHVSGAAYYYTCKGVDFQDVSPKDKKLLGVCIHPKYGGWFALRAVLLFPEVQVPHLERRQPIDVVGTFERRLELLKLFNFHWRDGRYRDIVEVQEKYSDKQREYFAATPGQRWTLIEKWRRETRNVA</sequence>
<dbReference type="InterPro" id="IPR032037">
    <property type="entry name" value="MMACHC"/>
</dbReference>
<dbReference type="GO" id="GO:0032451">
    <property type="term" value="F:demethylase activity"/>
    <property type="evidence" value="ECO:0007669"/>
    <property type="project" value="TreeGrafter"/>
</dbReference>
<evidence type="ECO:0000256" key="3">
    <source>
        <dbReference type="ARBA" id="ARBA00004496"/>
    </source>
</evidence>
<evidence type="ECO:0000256" key="8">
    <source>
        <dbReference type="ARBA" id="ARBA00022827"/>
    </source>
</evidence>
<evidence type="ECO:0000256" key="4">
    <source>
        <dbReference type="ARBA" id="ARBA00007762"/>
    </source>
</evidence>
<dbReference type="AlphaFoldDB" id="A0A2R5LBV4"/>
<keyword evidence="7" id="KW-0288">FMN</keyword>
<dbReference type="GO" id="GO:0033787">
    <property type="term" value="F:cyanocobalamin reductase (cyanide-eliminating) (NADP+) activity"/>
    <property type="evidence" value="ECO:0007669"/>
    <property type="project" value="TreeGrafter"/>
</dbReference>